<gene>
    <name evidence="2" type="ORF">CVT25_015838</name>
</gene>
<feature type="compositionally biased region" description="Low complexity" evidence="1">
    <location>
        <begin position="21"/>
        <end position="31"/>
    </location>
</feature>
<feature type="region of interest" description="Disordered" evidence="1">
    <location>
        <begin position="15"/>
        <end position="61"/>
    </location>
</feature>
<dbReference type="AlphaFoldDB" id="A0A409X552"/>
<dbReference type="InParanoid" id="A0A409X552"/>
<dbReference type="EMBL" id="NHYD01002603">
    <property type="protein sequence ID" value="PPQ85899.1"/>
    <property type="molecule type" value="Genomic_DNA"/>
</dbReference>
<evidence type="ECO:0000256" key="1">
    <source>
        <dbReference type="SAM" id="MobiDB-lite"/>
    </source>
</evidence>
<feature type="compositionally biased region" description="Polar residues" evidence="1">
    <location>
        <begin position="44"/>
        <end position="55"/>
    </location>
</feature>
<dbReference type="Proteomes" id="UP000283269">
    <property type="component" value="Unassembled WGS sequence"/>
</dbReference>
<reference evidence="2 3" key="1">
    <citation type="journal article" date="2018" name="Evol. Lett.">
        <title>Horizontal gene cluster transfer increased hallucinogenic mushroom diversity.</title>
        <authorList>
            <person name="Reynolds H.T."/>
            <person name="Vijayakumar V."/>
            <person name="Gluck-Thaler E."/>
            <person name="Korotkin H.B."/>
            <person name="Matheny P.B."/>
            <person name="Slot J.C."/>
        </authorList>
    </citation>
    <scope>NUCLEOTIDE SEQUENCE [LARGE SCALE GENOMIC DNA]</scope>
    <source>
        <strain evidence="2 3">2631</strain>
    </source>
</reference>
<protein>
    <submittedName>
        <fullName evidence="2">Uncharacterized protein</fullName>
    </submittedName>
</protein>
<feature type="non-terminal residue" evidence="2">
    <location>
        <position position="1"/>
    </location>
</feature>
<organism evidence="2 3">
    <name type="scientific">Psilocybe cyanescens</name>
    <dbReference type="NCBI Taxonomy" id="93625"/>
    <lineage>
        <taxon>Eukaryota</taxon>
        <taxon>Fungi</taxon>
        <taxon>Dikarya</taxon>
        <taxon>Basidiomycota</taxon>
        <taxon>Agaricomycotina</taxon>
        <taxon>Agaricomycetes</taxon>
        <taxon>Agaricomycetidae</taxon>
        <taxon>Agaricales</taxon>
        <taxon>Agaricineae</taxon>
        <taxon>Strophariaceae</taxon>
        <taxon>Psilocybe</taxon>
    </lineage>
</organism>
<keyword evidence="3" id="KW-1185">Reference proteome</keyword>
<evidence type="ECO:0000313" key="2">
    <source>
        <dbReference type="EMBL" id="PPQ85899.1"/>
    </source>
</evidence>
<proteinExistence type="predicted"/>
<feature type="region of interest" description="Disordered" evidence="1">
    <location>
        <begin position="120"/>
        <end position="147"/>
    </location>
</feature>
<comment type="caution">
    <text evidence="2">The sequence shown here is derived from an EMBL/GenBank/DDBJ whole genome shotgun (WGS) entry which is preliminary data.</text>
</comment>
<sequence>ILFWGKLDRYISSSNPIKGFSSSSSHSSHQPQDPPQPQHADYTPNLQQQQAQLRSPGTPMHLEDSRLLAGFASQPSSPIPAPPVQAVRSASLRPQFIHSLARSRYCHVPSRPVFRRSITPFPARNINNPSSSSSPRQGGSPMRFTPAAADEGVLATLCLGPNSSGFPSAMGTKGAGAVPAR</sequence>
<name>A0A409X552_PSICY</name>
<accession>A0A409X552</accession>
<evidence type="ECO:0000313" key="3">
    <source>
        <dbReference type="Proteomes" id="UP000283269"/>
    </source>
</evidence>